<protein>
    <submittedName>
        <fullName evidence="1">Putative ovule protein</fullName>
    </submittedName>
</protein>
<name>A0A0V0I0N9_SOLCH</name>
<sequence length="80" mass="9247">MVTVARQVPCFQGELNPVSLSSFLLAVQPFSSSHHLAERTSICKLIKHEEQHSKLTLSISHKQIYREFFPAFHLQFRQPI</sequence>
<evidence type="ECO:0000313" key="1">
    <source>
        <dbReference type="EMBL" id="JAP25355.1"/>
    </source>
</evidence>
<reference evidence="1" key="1">
    <citation type="submission" date="2015-12" db="EMBL/GenBank/DDBJ databases">
        <title>Gene expression during late stages of embryo sac development: a critical building block for successful pollen-pistil interactions.</title>
        <authorList>
            <person name="Liu Y."/>
            <person name="Joly V."/>
            <person name="Sabar M."/>
            <person name="Matton D.P."/>
        </authorList>
    </citation>
    <scope>NUCLEOTIDE SEQUENCE</scope>
</reference>
<dbReference type="AlphaFoldDB" id="A0A0V0I0N9"/>
<dbReference type="EMBL" id="GEDG01013380">
    <property type="protein sequence ID" value="JAP25355.1"/>
    <property type="molecule type" value="Transcribed_RNA"/>
</dbReference>
<accession>A0A0V0I0N9</accession>
<proteinExistence type="predicted"/>
<organism evidence="1">
    <name type="scientific">Solanum chacoense</name>
    <name type="common">Chaco potato</name>
    <dbReference type="NCBI Taxonomy" id="4108"/>
    <lineage>
        <taxon>Eukaryota</taxon>
        <taxon>Viridiplantae</taxon>
        <taxon>Streptophyta</taxon>
        <taxon>Embryophyta</taxon>
        <taxon>Tracheophyta</taxon>
        <taxon>Spermatophyta</taxon>
        <taxon>Magnoliopsida</taxon>
        <taxon>eudicotyledons</taxon>
        <taxon>Gunneridae</taxon>
        <taxon>Pentapetalae</taxon>
        <taxon>asterids</taxon>
        <taxon>lamiids</taxon>
        <taxon>Solanales</taxon>
        <taxon>Solanaceae</taxon>
        <taxon>Solanoideae</taxon>
        <taxon>Solaneae</taxon>
        <taxon>Solanum</taxon>
    </lineage>
</organism>